<reference evidence="2" key="1">
    <citation type="submission" date="2020-05" db="EMBL/GenBank/DDBJ databases">
        <authorList>
            <person name="Chiriac C."/>
            <person name="Salcher M."/>
            <person name="Ghai R."/>
            <person name="Kavagutti S V."/>
        </authorList>
    </citation>
    <scope>NUCLEOTIDE SEQUENCE</scope>
</reference>
<gene>
    <name evidence="2" type="ORF">UFOPK1493_03001</name>
</gene>
<feature type="domain" description="Beta-lactamase-related" evidence="1">
    <location>
        <begin position="26"/>
        <end position="337"/>
    </location>
</feature>
<organism evidence="2">
    <name type="scientific">freshwater metagenome</name>
    <dbReference type="NCBI Taxonomy" id="449393"/>
    <lineage>
        <taxon>unclassified sequences</taxon>
        <taxon>metagenomes</taxon>
        <taxon>ecological metagenomes</taxon>
    </lineage>
</organism>
<dbReference type="Gene3D" id="3.40.710.10">
    <property type="entry name" value="DD-peptidase/beta-lactamase superfamily"/>
    <property type="match status" value="1"/>
</dbReference>
<sequence>MTAPPSDRSRAQAAAEAVELLVTDPDGPGGAVVVVDLHGVSIACRGRAVLEHRIDVGEHTPMYTASLAKIVTALAVHRAVDDGAFTRDATLDRWFPELAGASSITVAHLLQHRSGLPEYHALRLLAGHHVEDRLTPADVIGLVAGMSPWFAAGSRVSYNNTNYAVLAEIVTREAGTSWSEAVRRAVLDPVGATDGGVRDDPGWTVAGMAGCYVPAGAGSWRRSLQGCTSVGDGGLWLSPADLAALLRALLVPDGALGPAVAALSHVDPLPDGSVPALASGCTTGATAGHRWFGGLAEFVGAKAELRVYPDDGLAVAVVANTAASPVGAAVDRAVIAATGWRSADSPEVPEVPELEHGPAPSGWWIGATGGAWRFEASAEGEGTREGLRVTTGTLRFDAAPSPDDHGWAVVARPSVRVGWHGAELVVRDGTAELARLRPGPSVPVDAATLAAVAGHHECPSARTTLVVSVAPPDGSITAGVTVRRGSLPPEPVEVLGLDERGPTVVIATSWGLLRLAADGLRGAAVLGRAEAVPLLRIGRGDGSDDSDGIGGSGTR</sequence>
<evidence type="ECO:0000313" key="2">
    <source>
        <dbReference type="EMBL" id="CAB4580099.1"/>
    </source>
</evidence>
<evidence type="ECO:0000259" key="1">
    <source>
        <dbReference type="Pfam" id="PF00144"/>
    </source>
</evidence>
<dbReference type="AlphaFoldDB" id="A0A6J6EXP1"/>
<dbReference type="Pfam" id="PF00144">
    <property type="entry name" value="Beta-lactamase"/>
    <property type="match status" value="1"/>
</dbReference>
<protein>
    <submittedName>
        <fullName evidence="2">Unannotated protein</fullName>
    </submittedName>
</protein>
<dbReference type="InterPro" id="IPR001466">
    <property type="entry name" value="Beta-lactam-related"/>
</dbReference>
<dbReference type="InterPro" id="IPR012338">
    <property type="entry name" value="Beta-lactam/transpept-like"/>
</dbReference>
<dbReference type="SUPFAM" id="SSF56601">
    <property type="entry name" value="beta-lactamase/transpeptidase-like"/>
    <property type="match status" value="1"/>
</dbReference>
<accession>A0A6J6EXP1</accession>
<dbReference type="PANTHER" id="PTHR43283:SF3">
    <property type="entry name" value="BETA-LACTAMASE FAMILY PROTEIN (AFU_ORTHOLOGUE AFUA_5G07500)"/>
    <property type="match status" value="1"/>
</dbReference>
<dbReference type="EMBL" id="CAEZSR010000147">
    <property type="protein sequence ID" value="CAB4580099.1"/>
    <property type="molecule type" value="Genomic_DNA"/>
</dbReference>
<proteinExistence type="predicted"/>
<name>A0A6J6EXP1_9ZZZZ</name>
<dbReference type="InterPro" id="IPR050789">
    <property type="entry name" value="Diverse_Enzym_Activities"/>
</dbReference>
<dbReference type="PANTHER" id="PTHR43283">
    <property type="entry name" value="BETA-LACTAMASE-RELATED"/>
    <property type="match status" value="1"/>
</dbReference>